<dbReference type="EMBL" id="LT629772">
    <property type="protein sequence ID" value="SDT26348.1"/>
    <property type="molecule type" value="Genomic_DNA"/>
</dbReference>
<feature type="transmembrane region" description="Helical" evidence="2">
    <location>
        <begin position="332"/>
        <end position="354"/>
    </location>
</feature>
<reference evidence="3 4" key="1">
    <citation type="submission" date="2016-10" db="EMBL/GenBank/DDBJ databases">
        <authorList>
            <person name="de Groot N.N."/>
        </authorList>
    </citation>
    <scope>NUCLEOTIDE SEQUENCE [LARGE SCALE GENOMIC DNA]</scope>
    <source>
        <strain evidence="3 4">DSM 21800</strain>
    </source>
</reference>
<name>A0A1H1YY62_9ACTN</name>
<keyword evidence="2" id="KW-0472">Membrane</keyword>
<feature type="region of interest" description="Disordered" evidence="1">
    <location>
        <begin position="22"/>
        <end position="41"/>
    </location>
</feature>
<feature type="region of interest" description="Disordered" evidence="1">
    <location>
        <begin position="445"/>
        <end position="465"/>
    </location>
</feature>
<feature type="transmembrane region" description="Helical" evidence="2">
    <location>
        <begin position="288"/>
        <end position="312"/>
    </location>
</feature>
<dbReference type="Proteomes" id="UP000199103">
    <property type="component" value="Chromosome I"/>
</dbReference>
<evidence type="ECO:0000256" key="1">
    <source>
        <dbReference type="SAM" id="MobiDB-lite"/>
    </source>
</evidence>
<keyword evidence="4" id="KW-1185">Reference proteome</keyword>
<feature type="transmembrane region" description="Helical" evidence="2">
    <location>
        <begin position="51"/>
        <end position="75"/>
    </location>
</feature>
<organism evidence="3 4">
    <name type="scientific">Microlunatus soli</name>
    <dbReference type="NCBI Taxonomy" id="630515"/>
    <lineage>
        <taxon>Bacteria</taxon>
        <taxon>Bacillati</taxon>
        <taxon>Actinomycetota</taxon>
        <taxon>Actinomycetes</taxon>
        <taxon>Propionibacteriales</taxon>
        <taxon>Propionibacteriaceae</taxon>
        <taxon>Microlunatus</taxon>
    </lineage>
</organism>
<feature type="transmembrane region" description="Helical" evidence="2">
    <location>
        <begin position="253"/>
        <end position="276"/>
    </location>
</feature>
<evidence type="ECO:0000313" key="4">
    <source>
        <dbReference type="Proteomes" id="UP000199103"/>
    </source>
</evidence>
<feature type="transmembrane region" description="Helical" evidence="2">
    <location>
        <begin position="397"/>
        <end position="413"/>
    </location>
</feature>
<sequence length="465" mass="49342">MTETPPTSHQLRERIAQLEAENRTLRERSVPTPESLAPSAPPVLSRRGRGWAVLSLCLIIVGCVLAPLSVVTVWARATLVDTDRFVATYAPLANSLVVQDYVIDQSVTVIDQKVDIDLLTANLIDGIKDLGTGPRANAALDALQGPAASGLKNLIRSGVTEFVRSDAFAQTWQQALRISHTQLMATVRDDPQAILKAQQDGTIGIQLGPIIDRVKRSLIDRGITVASRIPSVNKTIPIAQADQIGTVQAGYRVVIALGAWLPWVCLLFLVAGVVVARRRTRALVGTGVGFALAMLVLLLGFFVGRTVVAASLPPSLAPGNVTDLLYTTATHAMRDTAIAGLVLGIAVALVGWFGGPFTSSQRIRGGYLSGVDHLRRRVEDRGVSTGKVGEWIYAQRLLIRIVIAVVVAAIILLNRPLAVSTIVATGLIAIGVLIILSLVERPPRPDPTPESATGNGSAAVASSDV</sequence>
<protein>
    <recommendedName>
        <fullName evidence="5">Integral membrane protein</fullName>
    </recommendedName>
</protein>
<feature type="transmembrane region" description="Helical" evidence="2">
    <location>
        <begin position="419"/>
        <end position="439"/>
    </location>
</feature>
<accession>A0A1H1YY62</accession>
<keyword evidence="2" id="KW-1133">Transmembrane helix</keyword>
<dbReference type="RefSeq" id="WP_197679843.1">
    <property type="nucleotide sequence ID" value="NZ_LT629772.1"/>
</dbReference>
<proteinExistence type="predicted"/>
<dbReference type="STRING" id="630515.SAMN04489812_4856"/>
<evidence type="ECO:0000313" key="3">
    <source>
        <dbReference type="EMBL" id="SDT26348.1"/>
    </source>
</evidence>
<evidence type="ECO:0008006" key="5">
    <source>
        <dbReference type="Google" id="ProtNLM"/>
    </source>
</evidence>
<keyword evidence="2" id="KW-0812">Transmembrane</keyword>
<dbReference type="AlphaFoldDB" id="A0A1H1YY62"/>
<gene>
    <name evidence="3" type="ORF">SAMN04489812_4856</name>
</gene>
<evidence type="ECO:0000256" key="2">
    <source>
        <dbReference type="SAM" id="Phobius"/>
    </source>
</evidence>